<keyword evidence="2" id="KW-0732">Signal</keyword>
<gene>
    <name evidence="3" type="ORF">ABID41_001831</name>
</gene>
<proteinExistence type="predicted"/>
<feature type="transmembrane region" description="Helical" evidence="1">
    <location>
        <begin position="74"/>
        <end position="100"/>
    </location>
</feature>
<dbReference type="RefSeq" id="WP_331927903.1">
    <property type="nucleotide sequence ID" value="NZ_JBEPLU010000001.1"/>
</dbReference>
<dbReference type="Proteomes" id="UP001549110">
    <property type="component" value="Unassembled WGS sequence"/>
</dbReference>
<comment type="caution">
    <text evidence="3">The sequence shown here is derived from an EMBL/GenBank/DDBJ whole genome shotgun (WGS) entry which is preliminary data.</text>
</comment>
<evidence type="ECO:0000313" key="3">
    <source>
        <dbReference type="EMBL" id="MET3526736.1"/>
    </source>
</evidence>
<evidence type="ECO:0008006" key="5">
    <source>
        <dbReference type="Google" id="ProtNLM"/>
    </source>
</evidence>
<dbReference type="Pfam" id="PF06496">
    <property type="entry name" value="DUF1097"/>
    <property type="match status" value="1"/>
</dbReference>
<feature type="chain" id="PRO_5046632307" description="DUF1097 domain-containing protein" evidence="2">
    <location>
        <begin position="22"/>
        <end position="166"/>
    </location>
</feature>
<keyword evidence="1" id="KW-1133">Transmembrane helix</keyword>
<evidence type="ECO:0000256" key="2">
    <source>
        <dbReference type="SAM" id="SignalP"/>
    </source>
</evidence>
<sequence length="166" mass="16281">MPSATAPMRFHAISLSVAAVAAVATLGTNSAMLPAPAMFLGWVAFDLAGPSLRGGAANTGSFLLGLAFGAGTQVATLALTPTLGVLAGPACVAAVVALVLSLRKLAPINNPLAYFLGLTSFFYSGLAPTGETLVNLGVAGVIGGLACAAAGFAQGVVTRATEARHA</sequence>
<feature type="transmembrane region" description="Helical" evidence="1">
    <location>
        <begin position="136"/>
        <end position="157"/>
    </location>
</feature>
<reference evidence="3 4" key="1">
    <citation type="submission" date="2024-06" db="EMBL/GenBank/DDBJ databases">
        <title>Genomic Encyclopedia of Type Strains, Phase IV (KMG-IV): sequencing the most valuable type-strain genomes for metagenomic binning, comparative biology and taxonomic classification.</title>
        <authorList>
            <person name="Goeker M."/>
        </authorList>
    </citation>
    <scope>NUCLEOTIDE SEQUENCE [LARGE SCALE GENOMIC DNA]</scope>
    <source>
        <strain evidence="3 4">DSM 17809</strain>
    </source>
</reference>
<accession>A0ABV2EK79</accession>
<feature type="signal peptide" evidence="2">
    <location>
        <begin position="1"/>
        <end position="21"/>
    </location>
</feature>
<keyword evidence="4" id="KW-1185">Reference proteome</keyword>
<name>A0ABV2EK79_9CAUL</name>
<protein>
    <recommendedName>
        <fullName evidence="5">DUF1097 domain-containing protein</fullName>
    </recommendedName>
</protein>
<evidence type="ECO:0000313" key="4">
    <source>
        <dbReference type="Proteomes" id="UP001549110"/>
    </source>
</evidence>
<dbReference type="EMBL" id="JBEPLU010000001">
    <property type="protein sequence ID" value="MET3526736.1"/>
    <property type="molecule type" value="Genomic_DNA"/>
</dbReference>
<evidence type="ECO:0000256" key="1">
    <source>
        <dbReference type="SAM" id="Phobius"/>
    </source>
</evidence>
<keyword evidence="1" id="KW-0812">Transmembrane</keyword>
<feature type="transmembrane region" description="Helical" evidence="1">
    <location>
        <begin position="112"/>
        <end position="130"/>
    </location>
</feature>
<keyword evidence="1" id="KW-0472">Membrane</keyword>
<organism evidence="3 4">
    <name type="scientific">Phenylobacterium koreense</name>
    <dbReference type="NCBI Taxonomy" id="266125"/>
    <lineage>
        <taxon>Bacteria</taxon>
        <taxon>Pseudomonadati</taxon>
        <taxon>Pseudomonadota</taxon>
        <taxon>Alphaproteobacteria</taxon>
        <taxon>Caulobacterales</taxon>
        <taxon>Caulobacteraceae</taxon>
        <taxon>Phenylobacterium</taxon>
    </lineage>
</organism>
<dbReference type="InterPro" id="IPR009476">
    <property type="entry name" value="DUF1097"/>
</dbReference>